<feature type="transmembrane region" description="Helical" evidence="1">
    <location>
        <begin position="122"/>
        <end position="155"/>
    </location>
</feature>
<dbReference type="InterPro" id="IPR036259">
    <property type="entry name" value="MFS_trans_sf"/>
</dbReference>
<evidence type="ECO:0000313" key="2">
    <source>
        <dbReference type="EMBL" id="TLQ01494.1"/>
    </source>
</evidence>
<reference evidence="2 3" key="1">
    <citation type="submission" date="2019-05" db="EMBL/GenBank/DDBJ databases">
        <title>Nesterenkonia sp. GY074 isolated from the Southern Atlantic Ocean.</title>
        <authorList>
            <person name="Zhang G."/>
        </authorList>
    </citation>
    <scope>NUCLEOTIDE SEQUENCE [LARGE SCALE GENOMIC DNA]</scope>
    <source>
        <strain evidence="2 3">GY074</strain>
    </source>
</reference>
<feature type="transmembrane region" description="Helical" evidence="1">
    <location>
        <begin position="12"/>
        <end position="32"/>
    </location>
</feature>
<keyword evidence="1" id="KW-0472">Membrane</keyword>
<feature type="transmembrane region" description="Helical" evidence="1">
    <location>
        <begin position="38"/>
        <end position="56"/>
    </location>
</feature>
<keyword evidence="1" id="KW-1133">Transmembrane helix</keyword>
<protein>
    <submittedName>
        <fullName evidence="2">Uncharacterized protein</fullName>
    </submittedName>
</protein>
<dbReference type="RefSeq" id="WP_138251572.1">
    <property type="nucleotide sequence ID" value="NZ_VAVZ01000001.1"/>
</dbReference>
<dbReference type="OrthoDB" id="4965554at2"/>
<comment type="caution">
    <text evidence="2">The sequence shown here is derived from an EMBL/GenBank/DDBJ whole genome shotgun (WGS) entry which is preliminary data.</text>
</comment>
<sequence>MRVLELIARLPGTLLPFAVGLSLVSLAGVGWWTALAGGVAAVVGYVLSAVIAQVLVRRWGSWRNLLLGQTVAYVVLVVLLIAASDQQRLWLVLLLSLLAGTAAPAERVCVPNIRLDRSALGLSVLLTLACGFAGAWSVPLAVCGVTAAAAVPVLVMRRYRVDSEEPQ</sequence>
<gene>
    <name evidence="2" type="ORF">FEF26_00520</name>
</gene>
<name>A0A5R9BLD2_9MICC</name>
<accession>A0A5R9BLD2</accession>
<dbReference type="Proteomes" id="UP000310458">
    <property type="component" value="Unassembled WGS sequence"/>
</dbReference>
<evidence type="ECO:0000313" key="3">
    <source>
        <dbReference type="Proteomes" id="UP000310458"/>
    </source>
</evidence>
<organism evidence="2 3">
    <name type="scientific">Nesterenkonia salmonea</name>
    <dbReference type="NCBI Taxonomy" id="1804987"/>
    <lineage>
        <taxon>Bacteria</taxon>
        <taxon>Bacillati</taxon>
        <taxon>Actinomycetota</taxon>
        <taxon>Actinomycetes</taxon>
        <taxon>Micrococcales</taxon>
        <taxon>Micrococcaceae</taxon>
        <taxon>Nesterenkonia</taxon>
    </lineage>
</organism>
<keyword evidence="1" id="KW-0812">Transmembrane</keyword>
<dbReference type="EMBL" id="VAVZ01000001">
    <property type="protein sequence ID" value="TLQ01494.1"/>
    <property type="molecule type" value="Genomic_DNA"/>
</dbReference>
<feature type="transmembrane region" description="Helical" evidence="1">
    <location>
        <begin position="65"/>
        <end position="83"/>
    </location>
</feature>
<keyword evidence="3" id="KW-1185">Reference proteome</keyword>
<dbReference type="SUPFAM" id="SSF103473">
    <property type="entry name" value="MFS general substrate transporter"/>
    <property type="match status" value="1"/>
</dbReference>
<dbReference type="AlphaFoldDB" id="A0A5R9BLD2"/>
<evidence type="ECO:0000256" key="1">
    <source>
        <dbReference type="SAM" id="Phobius"/>
    </source>
</evidence>
<proteinExistence type="predicted"/>